<accession>A0AAD7CC57</accession>
<feature type="region of interest" description="Disordered" evidence="1">
    <location>
        <begin position="281"/>
        <end position="307"/>
    </location>
</feature>
<dbReference type="GO" id="GO:0005794">
    <property type="term" value="C:Golgi apparatus"/>
    <property type="evidence" value="ECO:0007669"/>
    <property type="project" value="TreeGrafter"/>
</dbReference>
<comment type="caution">
    <text evidence="2">The sequence shown here is derived from an EMBL/GenBank/DDBJ whole genome shotgun (WGS) entry which is preliminary data.</text>
</comment>
<proteinExistence type="predicted"/>
<dbReference type="PANTHER" id="PTHR17985">
    <property type="entry name" value="SER/THR-RICH PROTEIN T10 IN DGCR REGION"/>
    <property type="match status" value="1"/>
</dbReference>
<dbReference type="AlphaFoldDB" id="A0AAD7CC57"/>
<feature type="compositionally biased region" description="Acidic residues" evidence="1">
    <location>
        <begin position="287"/>
        <end position="296"/>
    </location>
</feature>
<evidence type="ECO:0000313" key="3">
    <source>
        <dbReference type="Proteomes" id="UP001221142"/>
    </source>
</evidence>
<reference evidence="2" key="1">
    <citation type="submission" date="2023-03" db="EMBL/GenBank/DDBJ databases">
        <title>Massive genome expansion in bonnet fungi (Mycena s.s.) driven by repeated elements and novel gene families across ecological guilds.</title>
        <authorList>
            <consortium name="Lawrence Berkeley National Laboratory"/>
            <person name="Harder C.B."/>
            <person name="Miyauchi S."/>
            <person name="Viragh M."/>
            <person name="Kuo A."/>
            <person name="Thoen E."/>
            <person name="Andreopoulos B."/>
            <person name="Lu D."/>
            <person name="Skrede I."/>
            <person name="Drula E."/>
            <person name="Henrissat B."/>
            <person name="Morin E."/>
            <person name="Kohler A."/>
            <person name="Barry K."/>
            <person name="LaButti K."/>
            <person name="Morin E."/>
            <person name="Salamov A."/>
            <person name="Lipzen A."/>
            <person name="Mereny Z."/>
            <person name="Hegedus B."/>
            <person name="Baldrian P."/>
            <person name="Stursova M."/>
            <person name="Weitz H."/>
            <person name="Taylor A."/>
            <person name="Grigoriev I.V."/>
            <person name="Nagy L.G."/>
            <person name="Martin F."/>
            <person name="Kauserud H."/>
        </authorList>
    </citation>
    <scope>NUCLEOTIDE SEQUENCE</scope>
    <source>
        <strain evidence="2">9284</strain>
    </source>
</reference>
<dbReference type="Proteomes" id="UP001221142">
    <property type="component" value="Unassembled WGS sequence"/>
</dbReference>
<protein>
    <submittedName>
        <fullName evidence="2">DUF833-domain-containing protein</fullName>
    </submittedName>
</protein>
<sequence length="319" mass="34709">MCVGFWTLEHPDYALILCANRDEFLARPTRPAAFHSFGSEHDDDDQNRRVLSGLDVSAGGTWLGIAPSTGRIAFLTNITETPQSLPSSRGELAPLFLLAPESPDIEKLYPSSAQYAGFNLLLLSASPSPDGRGLEFPAPNVHLLTNNGARGPLTSRPLHANERRAGGLSNAAESAGGPAWAKVCAGVPLFSSVLEEFSATGERGEEKLTESLFELLRTEAPGPHTRATLRTTICVPPVRVTSNPDTPGPWYATRTATVLLIRRDGRALFVERDVWRLKPKSKPNLQGEEEEEDETELAPPGDGEHRFRFEVGEACTKKM</sequence>
<dbReference type="Pfam" id="PF05742">
    <property type="entry name" value="TANGO2"/>
    <property type="match status" value="1"/>
</dbReference>
<name>A0AAD7CC57_9AGAR</name>
<dbReference type="GO" id="GO:0009306">
    <property type="term" value="P:protein secretion"/>
    <property type="evidence" value="ECO:0007669"/>
    <property type="project" value="TreeGrafter"/>
</dbReference>
<organism evidence="2 3">
    <name type="scientific">Roridomyces roridus</name>
    <dbReference type="NCBI Taxonomy" id="1738132"/>
    <lineage>
        <taxon>Eukaryota</taxon>
        <taxon>Fungi</taxon>
        <taxon>Dikarya</taxon>
        <taxon>Basidiomycota</taxon>
        <taxon>Agaricomycotina</taxon>
        <taxon>Agaricomycetes</taxon>
        <taxon>Agaricomycetidae</taxon>
        <taxon>Agaricales</taxon>
        <taxon>Marasmiineae</taxon>
        <taxon>Mycenaceae</taxon>
        <taxon>Roridomyces</taxon>
    </lineage>
</organism>
<dbReference type="InterPro" id="IPR008551">
    <property type="entry name" value="TANGO2"/>
</dbReference>
<evidence type="ECO:0000313" key="2">
    <source>
        <dbReference type="EMBL" id="KAJ7643661.1"/>
    </source>
</evidence>
<dbReference type="GO" id="GO:0007030">
    <property type="term" value="P:Golgi organization"/>
    <property type="evidence" value="ECO:0007669"/>
    <property type="project" value="TreeGrafter"/>
</dbReference>
<gene>
    <name evidence="2" type="ORF">FB45DRAFT_895702</name>
</gene>
<dbReference type="PANTHER" id="PTHR17985:SF8">
    <property type="entry name" value="TRANSPORT AND GOLGI ORGANIZATION PROTEIN 2 HOMOLOG"/>
    <property type="match status" value="1"/>
</dbReference>
<dbReference type="EMBL" id="JARKIF010000003">
    <property type="protein sequence ID" value="KAJ7643661.1"/>
    <property type="molecule type" value="Genomic_DNA"/>
</dbReference>
<evidence type="ECO:0000256" key="1">
    <source>
        <dbReference type="SAM" id="MobiDB-lite"/>
    </source>
</evidence>
<keyword evidence="3" id="KW-1185">Reference proteome</keyword>